<comment type="subcellular location">
    <subcellularLocation>
        <location evidence="1">Membrane</location>
        <topology evidence="1">Multi-pass membrane protein</topology>
    </subcellularLocation>
</comment>
<dbReference type="Gene3D" id="1.20.120.350">
    <property type="entry name" value="Voltage-gated potassium channels. Chain C"/>
    <property type="match status" value="1"/>
</dbReference>
<dbReference type="PANTHER" id="PTHR45628:SF7">
    <property type="entry name" value="VOLTAGE-DEPENDENT CALCIUM CHANNEL TYPE A SUBUNIT ALPHA-1"/>
    <property type="match status" value="1"/>
</dbReference>
<dbReference type="Pfam" id="PF00520">
    <property type="entry name" value="Ion_trans"/>
    <property type="match status" value="1"/>
</dbReference>
<keyword evidence="5" id="KW-0851">Voltage-gated channel</keyword>
<dbReference type="GO" id="GO:0098703">
    <property type="term" value="P:calcium ion import across plasma membrane"/>
    <property type="evidence" value="ECO:0007669"/>
    <property type="project" value="TreeGrafter"/>
</dbReference>
<keyword evidence="7" id="KW-0406">Ion transport</keyword>
<dbReference type="EMBL" id="QFLI01000007">
    <property type="protein sequence ID" value="PXX98846.1"/>
    <property type="molecule type" value="Genomic_DNA"/>
</dbReference>
<evidence type="ECO:0000256" key="1">
    <source>
        <dbReference type="ARBA" id="ARBA00004141"/>
    </source>
</evidence>
<evidence type="ECO:0000256" key="11">
    <source>
        <dbReference type="SAM" id="Coils"/>
    </source>
</evidence>
<evidence type="ECO:0000259" key="13">
    <source>
        <dbReference type="Pfam" id="PF00520"/>
    </source>
</evidence>
<feature type="transmembrane region" description="Helical" evidence="12">
    <location>
        <begin position="136"/>
        <end position="157"/>
    </location>
</feature>
<evidence type="ECO:0000256" key="5">
    <source>
        <dbReference type="ARBA" id="ARBA00022882"/>
    </source>
</evidence>
<keyword evidence="11" id="KW-0175">Coiled coil</keyword>
<evidence type="ECO:0000256" key="2">
    <source>
        <dbReference type="ARBA" id="ARBA00022448"/>
    </source>
</evidence>
<dbReference type="SUPFAM" id="SSF81324">
    <property type="entry name" value="Voltage-gated potassium channels"/>
    <property type="match status" value="1"/>
</dbReference>
<gene>
    <name evidence="14" type="ORF">DF185_15840</name>
</gene>
<evidence type="ECO:0000256" key="3">
    <source>
        <dbReference type="ARBA" id="ARBA00022692"/>
    </source>
</evidence>
<protein>
    <submittedName>
        <fullName evidence="14">Ion transporter</fullName>
    </submittedName>
</protein>
<evidence type="ECO:0000256" key="10">
    <source>
        <dbReference type="ARBA" id="ARBA00023303"/>
    </source>
</evidence>
<reference evidence="14 15" key="1">
    <citation type="submission" date="2018-05" db="EMBL/GenBank/DDBJ databases">
        <title>Marinifilum breve JC075T sp. nov., a marine bacterium isolated from Yongle Blue Hole in the South China Sea.</title>
        <authorList>
            <person name="Fu T."/>
        </authorList>
    </citation>
    <scope>NUCLEOTIDE SEQUENCE [LARGE SCALE GENOMIC DNA]</scope>
    <source>
        <strain evidence="14 15">JC075</strain>
    </source>
</reference>
<evidence type="ECO:0000256" key="7">
    <source>
        <dbReference type="ARBA" id="ARBA00023065"/>
    </source>
</evidence>
<evidence type="ECO:0000256" key="4">
    <source>
        <dbReference type="ARBA" id="ARBA00022837"/>
    </source>
</evidence>
<dbReference type="GO" id="GO:0005891">
    <property type="term" value="C:voltage-gated calcium channel complex"/>
    <property type="evidence" value="ECO:0007669"/>
    <property type="project" value="TreeGrafter"/>
</dbReference>
<dbReference type="Gene3D" id="1.10.287.70">
    <property type="match status" value="1"/>
</dbReference>
<evidence type="ECO:0000313" key="15">
    <source>
        <dbReference type="Proteomes" id="UP000248079"/>
    </source>
</evidence>
<feature type="coiled-coil region" evidence="11">
    <location>
        <begin position="228"/>
        <end position="262"/>
    </location>
</feature>
<keyword evidence="4" id="KW-0106">Calcium</keyword>
<accession>A0A2V3ZUV8</accession>
<organism evidence="14 15">
    <name type="scientific">Marinifilum breve</name>
    <dbReference type="NCBI Taxonomy" id="2184082"/>
    <lineage>
        <taxon>Bacteria</taxon>
        <taxon>Pseudomonadati</taxon>
        <taxon>Bacteroidota</taxon>
        <taxon>Bacteroidia</taxon>
        <taxon>Marinilabiliales</taxon>
        <taxon>Marinifilaceae</taxon>
    </lineage>
</organism>
<dbReference type="OrthoDB" id="5297065at2"/>
<keyword evidence="3 12" id="KW-0812">Transmembrane</keyword>
<name>A0A2V3ZUV8_9BACT</name>
<dbReference type="Proteomes" id="UP000248079">
    <property type="component" value="Unassembled WGS sequence"/>
</dbReference>
<dbReference type="InterPro" id="IPR027359">
    <property type="entry name" value="Volt_channel_dom_sf"/>
</dbReference>
<feature type="domain" description="Ion transport" evidence="13">
    <location>
        <begin position="10"/>
        <end position="234"/>
    </location>
</feature>
<feature type="transmembrane region" description="Helical" evidence="12">
    <location>
        <begin position="75"/>
        <end position="91"/>
    </location>
</feature>
<feature type="transmembrane region" description="Helical" evidence="12">
    <location>
        <begin position="12"/>
        <end position="30"/>
    </location>
</feature>
<evidence type="ECO:0000256" key="6">
    <source>
        <dbReference type="ARBA" id="ARBA00022989"/>
    </source>
</evidence>
<dbReference type="InterPro" id="IPR050599">
    <property type="entry name" value="VDCC_alpha-1_subunit"/>
</dbReference>
<keyword evidence="9" id="KW-0325">Glycoprotein</keyword>
<evidence type="ECO:0000256" key="12">
    <source>
        <dbReference type="SAM" id="Phobius"/>
    </source>
</evidence>
<comment type="caution">
    <text evidence="14">The sequence shown here is derived from an EMBL/GenBank/DDBJ whole genome shotgun (WGS) entry which is preliminary data.</text>
</comment>
<evidence type="ECO:0000256" key="9">
    <source>
        <dbReference type="ARBA" id="ARBA00023180"/>
    </source>
</evidence>
<keyword evidence="10" id="KW-0407">Ion channel</keyword>
<dbReference type="PANTHER" id="PTHR45628">
    <property type="entry name" value="VOLTAGE-DEPENDENT CALCIUM CHANNEL TYPE A SUBUNIT ALPHA-1"/>
    <property type="match status" value="1"/>
</dbReference>
<evidence type="ECO:0000256" key="8">
    <source>
        <dbReference type="ARBA" id="ARBA00023136"/>
    </source>
</evidence>
<dbReference type="RefSeq" id="WP_110361737.1">
    <property type="nucleotide sequence ID" value="NZ_QFLI01000007.1"/>
</dbReference>
<evidence type="ECO:0000313" key="14">
    <source>
        <dbReference type="EMBL" id="PXX98846.1"/>
    </source>
</evidence>
<keyword evidence="2" id="KW-0813">Transport</keyword>
<keyword evidence="8 12" id="KW-0472">Membrane</keyword>
<feature type="transmembrane region" description="Helical" evidence="12">
    <location>
        <begin position="204"/>
        <end position="231"/>
    </location>
</feature>
<proteinExistence type="predicted"/>
<keyword evidence="6 12" id="KW-1133">Transmembrane helix</keyword>
<sequence>MIKKLFLNDRIILSLILFNAILLFISGFSLSEFSTFFIHTLDNVITGLFLIELGIKLNEFGLKGYFASNWNKLDFVLVVLSIPAFVTFIFHAHDSDISFLLVFRLMRVFKSFRFLKFIPGVDQLFKDIKRALKASVIVLIGFAIYIFIIGVFSFYLFESSAPQYFKNPLISLYSIFKIFTVEGWFEIPEEITQGYSPTAAFFTYFYFIFILLTGGIFGLSLVNSIFVDAMVSDNNDELEKKIDNLEKKIDVLLKQNESHNGIPKPKEIIIQND</sequence>
<dbReference type="AlphaFoldDB" id="A0A2V3ZUV8"/>
<dbReference type="InterPro" id="IPR005821">
    <property type="entry name" value="Ion_trans_dom"/>
</dbReference>
<dbReference type="GO" id="GO:0008331">
    <property type="term" value="F:high voltage-gated calcium channel activity"/>
    <property type="evidence" value="ECO:0007669"/>
    <property type="project" value="TreeGrafter"/>
</dbReference>
<keyword evidence="15" id="KW-1185">Reference proteome</keyword>